<reference evidence="1 2" key="1">
    <citation type="submission" date="2014-04" db="EMBL/GenBank/DDBJ databases">
        <authorList>
            <person name="Sears C."/>
            <person name="Carroll K."/>
            <person name="Sack B.R."/>
            <person name="Qadri F."/>
            <person name="Myers L.L."/>
            <person name="Chung G.-T."/>
            <person name="Escheverria P."/>
            <person name="Fraser C.M."/>
            <person name="Sadzewicz L."/>
            <person name="Shefchek K.A."/>
            <person name="Tallon L."/>
            <person name="Das S.P."/>
            <person name="Daugherty S."/>
            <person name="Mongodin E.F."/>
        </authorList>
    </citation>
    <scope>NUCLEOTIDE SEQUENCE [LARGE SCALE GENOMIC DNA]</scope>
    <source>
        <strain evidence="1 2">3978 T3 ii</strain>
    </source>
</reference>
<organism evidence="1 2">
    <name type="scientific">Bacteroides uniformis str. 3978 T3 ii</name>
    <dbReference type="NCBI Taxonomy" id="1339349"/>
    <lineage>
        <taxon>Bacteria</taxon>
        <taxon>Pseudomonadati</taxon>
        <taxon>Bacteroidota</taxon>
        <taxon>Bacteroidia</taxon>
        <taxon>Bacteroidales</taxon>
        <taxon>Bacteroidaceae</taxon>
        <taxon>Bacteroides</taxon>
    </lineage>
</organism>
<accession>A0A078S248</accession>
<dbReference type="PATRIC" id="fig|1339349.3.peg.2840"/>
<sequence>MQNRIHIRPILPVGNPNFGNGLPTYSLTKCKYSKQYKKHLYHNNTFFE</sequence>
<gene>
    <name evidence="1" type="ORF">M094_1687</name>
</gene>
<comment type="caution">
    <text evidence="1">The sequence shown here is derived from an EMBL/GenBank/DDBJ whole genome shotgun (WGS) entry which is preliminary data.</text>
</comment>
<dbReference type="AlphaFoldDB" id="A0A078S248"/>
<name>A0A078S248_BACUN</name>
<dbReference type="Proteomes" id="UP000028013">
    <property type="component" value="Unassembled WGS sequence"/>
</dbReference>
<evidence type="ECO:0000313" key="2">
    <source>
        <dbReference type="Proteomes" id="UP000028013"/>
    </source>
</evidence>
<evidence type="ECO:0000313" key="1">
    <source>
        <dbReference type="EMBL" id="KDS50756.1"/>
    </source>
</evidence>
<protein>
    <submittedName>
        <fullName evidence="1">Uncharacterized protein</fullName>
    </submittedName>
</protein>
<dbReference type="EMBL" id="JNHN01000174">
    <property type="protein sequence ID" value="KDS50756.1"/>
    <property type="molecule type" value="Genomic_DNA"/>
</dbReference>
<proteinExistence type="predicted"/>